<dbReference type="PANTHER" id="PTHR33677:SF5">
    <property type="entry name" value="TRANSCRIPTIONAL REPRESSOR FRMR"/>
    <property type="match status" value="1"/>
</dbReference>
<evidence type="ECO:0000313" key="2">
    <source>
        <dbReference type="Proteomes" id="UP001596990"/>
    </source>
</evidence>
<comment type="caution">
    <text evidence="1">The sequence shown here is derived from an EMBL/GenBank/DDBJ whole genome shotgun (WGS) entry which is preliminary data.</text>
</comment>
<dbReference type="InterPro" id="IPR038390">
    <property type="entry name" value="Metal_Tscrpt_repr_sf"/>
</dbReference>
<organism evidence="1 2">
    <name type="scientific">Thalassobacillus hwangdonensis</name>
    <dbReference type="NCBI Taxonomy" id="546108"/>
    <lineage>
        <taxon>Bacteria</taxon>
        <taxon>Bacillati</taxon>
        <taxon>Bacillota</taxon>
        <taxon>Bacilli</taxon>
        <taxon>Bacillales</taxon>
        <taxon>Bacillaceae</taxon>
        <taxon>Thalassobacillus</taxon>
    </lineage>
</organism>
<dbReference type="EMBL" id="JBHTKL010000001">
    <property type="protein sequence ID" value="MFD1017731.1"/>
    <property type="molecule type" value="Genomic_DNA"/>
</dbReference>
<dbReference type="PANTHER" id="PTHR33677">
    <property type="entry name" value="TRANSCRIPTIONAL REPRESSOR FRMR-RELATED"/>
    <property type="match status" value="1"/>
</dbReference>
<dbReference type="Proteomes" id="UP001596990">
    <property type="component" value="Unassembled WGS sequence"/>
</dbReference>
<sequence length="94" mass="10720">MENSAMKMTQYNQETKNRLKRIEGQIRGVLKMMEEDKECKDVITQLSAARSAIDRTIGYVVAKNLESCIRTSHEQGDSAEELINEAVQMIVKSR</sequence>
<reference evidence="2" key="1">
    <citation type="journal article" date="2019" name="Int. J. Syst. Evol. Microbiol.">
        <title>The Global Catalogue of Microorganisms (GCM) 10K type strain sequencing project: providing services to taxonomists for standard genome sequencing and annotation.</title>
        <authorList>
            <consortium name="The Broad Institute Genomics Platform"/>
            <consortium name="The Broad Institute Genome Sequencing Center for Infectious Disease"/>
            <person name="Wu L."/>
            <person name="Ma J."/>
        </authorList>
    </citation>
    <scope>NUCLEOTIDE SEQUENCE [LARGE SCALE GENOMIC DNA]</scope>
    <source>
        <strain evidence="2">CCUG 56607</strain>
    </source>
</reference>
<keyword evidence="2" id="KW-1185">Reference proteome</keyword>
<dbReference type="RefSeq" id="WP_386055698.1">
    <property type="nucleotide sequence ID" value="NZ_JBHTKL010000001.1"/>
</dbReference>
<proteinExistence type="predicted"/>
<protein>
    <submittedName>
        <fullName evidence="1">Metal-sensitive transcriptional regulator</fullName>
    </submittedName>
</protein>
<accession>A0ABW3KV51</accession>
<dbReference type="InterPro" id="IPR003735">
    <property type="entry name" value="Metal_Tscrpt_repr"/>
</dbReference>
<dbReference type="CDD" id="cd10155">
    <property type="entry name" value="BsYrkD-like_DUF156"/>
    <property type="match status" value="1"/>
</dbReference>
<gene>
    <name evidence="1" type="ORF">ACFQ2J_00855</name>
</gene>
<dbReference type="Gene3D" id="1.20.58.1000">
    <property type="entry name" value="Metal-sensitive repressor, helix protomer"/>
    <property type="match status" value="1"/>
</dbReference>
<dbReference type="Pfam" id="PF02583">
    <property type="entry name" value="Trns_repr_metal"/>
    <property type="match status" value="1"/>
</dbReference>
<name>A0ABW3KV51_9BACI</name>
<evidence type="ECO:0000313" key="1">
    <source>
        <dbReference type="EMBL" id="MFD1017731.1"/>
    </source>
</evidence>